<keyword evidence="7 9" id="KW-0221">Differentiation</keyword>
<evidence type="ECO:0000256" key="3">
    <source>
        <dbReference type="ARBA" id="ARBA00022473"/>
    </source>
</evidence>
<dbReference type="GO" id="GO:0008083">
    <property type="term" value="F:growth factor activity"/>
    <property type="evidence" value="ECO:0007669"/>
    <property type="project" value="UniProtKB-UniRule"/>
</dbReference>
<keyword evidence="3 9" id="KW-0217">Developmental protein</keyword>
<evidence type="ECO:0000256" key="2">
    <source>
        <dbReference type="ARBA" id="ARBA00010781"/>
    </source>
</evidence>
<dbReference type="PANTHER" id="PTHR33285:SF33">
    <property type="entry name" value="PHYTOSULFOKINE"/>
    <property type="match status" value="1"/>
</dbReference>
<evidence type="ECO:0000313" key="11">
    <source>
        <dbReference type="Proteomes" id="UP001408789"/>
    </source>
</evidence>
<dbReference type="AlphaFoldDB" id="A0AAP0DUX2"/>
<dbReference type="GO" id="GO:0030154">
    <property type="term" value="P:cell differentiation"/>
    <property type="evidence" value="ECO:0007669"/>
    <property type="project" value="UniProtKB-UniRule"/>
</dbReference>
<evidence type="ECO:0000313" key="10">
    <source>
        <dbReference type="EMBL" id="KAK9079142.1"/>
    </source>
</evidence>
<comment type="PTM">
    <text evidence="9">PSK-alpha is produced by endopeptidase digestion. PSK-beta is produced from PSK-alpha by exopeptidase digestion.</text>
</comment>
<keyword evidence="11" id="KW-1185">Reference proteome</keyword>
<keyword evidence="8 9" id="KW-0339">Growth factor</keyword>
<feature type="signal peptide" evidence="9">
    <location>
        <begin position="1"/>
        <end position="27"/>
    </location>
</feature>
<keyword evidence="4 9" id="KW-0964">Secreted</keyword>
<comment type="caution">
    <text evidence="10">The sequence shown here is derived from an EMBL/GenBank/DDBJ whole genome shotgun (WGS) entry which is preliminary data.</text>
</comment>
<evidence type="ECO:0000256" key="9">
    <source>
        <dbReference type="RuleBase" id="RU368031"/>
    </source>
</evidence>
<comment type="similarity">
    <text evidence="2 9">Belongs to the phytosulfokine family.</text>
</comment>
<evidence type="ECO:0000256" key="7">
    <source>
        <dbReference type="ARBA" id="ARBA00022782"/>
    </source>
</evidence>
<dbReference type="PANTHER" id="PTHR33285">
    <property type="entry name" value="PHYTOSULFOKINES 3"/>
    <property type="match status" value="1"/>
</dbReference>
<evidence type="ECO:0000256" key="6">
    <source>
        <dbReference type="ARBA" id="ARBA00022729"/>
    </source>
</evidence>
<dbReference type="Proteomes" id="UP001408789">
    <property type="component" value="Unassembled WGS sequence"/>
</dbReference>
<gene>
    <name evidence="10" type="ORF">SSX86_000812</name>
</gene>
<reference evidence="10 11" key="1">
    <citation type="submission" date="2024-04" db="EMBL/GenBank/DDBJ databases">
        <title>The reference genome of an endangered Asteraceae, Deinandra increscens subsp. villosa, native to the Central Coast of California.</title>
        <authorList>
            <person name="Guilliams M."/>
            <person name="Hasenstab-Lehman K."/>
            <person name="Meyer R."/>
            <person name="Mcevoy S."/>
        </authorList>
    </citation>
    <scope>NUCLEOTIDE SEQUENCE [LARGE SCALE GENOMIC DNA]</scope>
    <source>
        <tissue evidence="10">Leaf</tissue>
    </source>
</reference>
<dbReference type="GO" id="GO:0005576">
    <property type="term" value="C:extracellular region"/>
    <property type="evidence" value="ECO:0007669"/>
    <property type="project" value="UniProtKB-SubCell"/>
</dbReference>
<dbReference type="InterPro" id="IPR009438">
    <property type="entry name" value="Phytosulfokine"/>
</dbReference>
<dbReference type="Pfam" id="PF06404">
    <property type="entry name" value="PSK"/>
    <property type="match status" value="1"/>
</dbReference>
<evidence type="ECO:0000256" key="1">
    <source>
        <dbReference type="ARBA" id="ARBA00004613"/>
    </source>
</evidence>
<protein>
    <recommendedName>
        <fullName evidence="9">Phytosulfokine</fullName>
    </recommendedName>
    <component>
        <recommendedName>
            <fullName evidence="9">Phytosulfokine-alpha</fullName>
            <shortName evidence="9">PSK-alpha</shortName>
            <shortName evidence="9">Phytosulfokine-a</shortName>
        </recommendedName>
    </component>
    <component>
        <recommendedName>
            <fullName evidence="9">Phytosulfokine-beta</fullName>
            <shortName evidence="9">PSK-beta</shortName>
            <shortName evidence="9">Phytosulfokine-b</shortName>
        </recommendedName>
    </component>
</protein>
<evidence type="ECO:0000256" key="4">
    <source>
        <dbReference type="ARBA" id="ARBA00022525"/>
    </source>
</evidence>
<proteinExistence type="inferred from homology"/>
<organism evidence="10 11">
    <name type="scientific">Deinandra increscens subsp. villosa</name>
    <dbReference type="NCBI Taxonomy" id="3103831"/>
    <lineage>
        <taxon>Eukaryota</taxon>
        <taxon>Viridiplantae</taxon>
        <taxon>Streptophyta</taxon>
        <taxon>Embryophyta</taxon>
        <taxon>Tracheophyta</taxon>
        <taxon>Spermatophyta</taxon>
        <taxon>Magnoliopsida</taxon>
        <taxon>eudicotyledons</taxon>
        <taxon>Gunneridae</taxon>
        <taxon>Pentapetalae</taxon>
        <taxon>asterids</taxon>
        <taxon>campanulids</taxon>
        <taxon>Asterales</taxon>
        <taxon>Asteraceae</taxon>
        <taxon>Asteroideae</taxon>
        <taxon>Heliantheae alliance</taxon>
        <taxon>Madieae</taxon>
        <taxon>Madiinae</taxon>
        <taxon>Deinandra</taxon>
    </lineage>
</organism>
<comment type="subcellular location">
    <subcellularLocation>
        <location evidence="1 9">Secreted</location>
    </subcellularLocation>
</comment>
<sequence length="106" mass="12123">MKHTFRCGVPFIFLLLSLIAFSHYASALRFLHIKPKVSGEKTMNLDEDSIISGESISPVDPETVDWFNLQEVMGLEECESGDEDCLKRRVLADAHLDYIYTQHHKP</sequence>
<accession>A0AAP0DUX2</accession>
<comment type="function">
    <text evidence="9">Promotes plant cell differentiation, organogenesis and somatic embryogenesis as well as cell proliferation.</text>
</comment>
<dbReference type="GO" id="GO:0008283">
    <property type="term" value="P:cell population proliferation"/>
    <property type="evidence" value="ECO:0007669"/>
    <property type="project" value="UniProtKB-UniRule"/>
</dbReference>
<keyword evidence="6 9" id="KW-0732">Signal</keyword>
<name>A0AAP0DUX2_9ASTR</name>
<comment type="PTM">
    <text evidence="9">Sulfation is important for activity and for the binding to a putative membrane receptor.</text>
</comment>
<keyword evidence="5 9" id="KW-0765">Sulfation</keyword>
<evidence type="ECO:0000256" key="8">
    <source>
        <dbReference type="ARBA" id="ARBA00023030"/>
    </source>
</evidence>
<evidence type="ECO:0000256" key="5">
    <source>
        <dbReference type="ARBA" id="ARBA00022641"/>
    </source>
</evidence>
<feature type="chain" id="PRO_5042663105" description="Phytosulfokine" evidence="9">
    <location>
        <begin position="28"/>
        <end position="106"/>
    </location>
</feature>
<dbReference type="EMBL" id="JBCNJP010000003">
    <property type="protein sequence ID" value="KAK9079142.1"/>
    <property type="molecule type" value="Genomic_DNA"/>
</dbReference>